<dbReference type="InterPro" id="IPR047417">
    <property type="entry name" value="WHD_MUS81"/>
</dbReference>
<dbReference type="Pfam" id="PF00641">
    <property type="entry name" value="Zn_ribbon_RanBP"/>
    <property type="match status" value="2"/>
</dbReference>
<gene>
    <name evidence="9" type="ORF">CTEN210_12567</name>
</gene>
<feature type="compositionally biased region" description="Basic and acidic residues" evidence="7">
    <location>
        <begin position="987"/>
        <end position="997"/>
    </location>
</feature>
<dbReference type="SMART" id="SM00547">
    <property type="entry name" value="ZnF_RBZ"/>
    <property type="match status" value="3"/>
</dbReference>
<dbReference type="CDD" id="cd22367">
    <property type="entry name" value="XPF_ERCC4_MUS81-like"/>
    <property type="match status" value="1"/>
</dbReference>
<dbReference type="Pfam" id="PF02732">
    <property type="entry name" value="ERCC4"/>
    <property type="match status" value="1"/>
</dbReference>
<feature type="region of interest" description="Disordered" evidence="7">
    <location>
        <begin position="254"/>
        <end position="280"/>
    </location>
</feature>
<dbReference type="GO" id="GO:0006308">
    <property type="term" value="P:DNA catabolic process"/>
    <property type="evidence" value="ECO:0007669"/>
    <property type="project" value="UniProtKB-UniRule"/>
</dbReference>
<comment type="caution">
    <text evidence="9">The sequence shown here is derived from an EMBL/GenBank/DDBJ whole genome shotgun (WGS) entry which is preliminary data.</text>
</comment>
<dbReference type="GO" id="GO:0008270">
    <property type="term" value="F:zinc ion binding"/>
    <property type="evidence" value="ECO:0007669"/>
    <property type="project" value="UniProtKB-KW"/>
</dbReference>
<keyword evidence="1 6" id="KW-0479">Metal-binding</keyword>
<dbReference type="PANTHER" id="PTHR13451:SF0">
    <property type="entry name" value="CROSSOVER JUNCTION ENDONUCLEASE MUS81"/>
    <property type="match status" value="1"/>
</dbReference>
<feature type="domain" description="RanBP2-type" evidence="8">
    <location>
        <begin position="1043"/>
        <end position="1072"/>
    </location>
</feature>
<dbReference type="Gene3D" id="1.10.10.10">
    <property type="entry name" value="Winged helix-like DNA-binding domain superfamily/Winged helix DNA-binding domain"/>
    <property type="match status" value="1"/>
</dbReference>
<dbReference type="SUPFAM" id="SSF52980">
    <property type="entry name" value="Restriction endonuclease-like"/>
    <property type="match status" value="1"/>
</dbReference>
<reference evidence="9 10" key="1">
    <citation type="journal article" date="2021" name="Sci. Rep.">
        <title>The genome of the diatom Chaetoceros tenuissimus carries an ancient integrated fragment of an extant virus.</title>
        <authorList>
            <person name="Hongo Y."/>
            <person name="Kimura K."/>
            <person name="Takaki Y."/>
            <person name="Yoshida Y."/>
            <person name="Baba S."/>
            <person name="Kobayashi G."/>
            <person name="Nagasaki K."/>
            <person name="Hano T."/>
            <person name="Tomaru Y."/>
        </authorList>
    </citation>
    <scope>NUCLEOTIDE SEQUENCE [LARGE SCALE GENOMIC DNA]</scope>
    <source>
        <strain evidence="9 10">NIES-3715</strain>
    </source>
</reference>
<dbReference type="GO" id="GO:0003677">
    <property type="term" value="F:DNA binding"/>
    <property type="evidence" value="ECO:0007669"/>
    <property type="project" value="UniProtKB-UniRule"/>
</dbReference>
<evidence type="ECO:0000313" key="10">
    <source>
        <dbReference type="Proteomes" id="UP001054902"/>
    </source>
</evidence>
<dbReference type="InterPro" id="IPR036443">
    <property type="entry name" value="Znf_RanBP2_sf"/>
</dbReference>
<keyword evidence="2 5" id="KW-0863">Zinc-finger</keyword>
<feature type="compositionally biased region" description="Polar residues" evidence="7">
    <location>
        <begin position="921"/>
        <end position="932"/>
    </location>
</feature>
<evidence type="ECO:0000256" key="7">
    <source>
        <dbReference type="SAM" id="MobiDB-lite"/>
    </source>
</evidence>
<dbReference type="SMART" id="SM00891">
    <property type="entry name" value="ERCC4"/>
    <property type="match status" value="1"/>
</dbReference>
<evidence type="ECO:0000313" key="9">
    <source>
        <dbReference type="EMBL" id="GFH56091.1"/>
    </source>
</evidence>
<dbReference type="Gene3D" id="3.40.50.10130">
    <property type="match status" value="1"/>
</dbReference>
<dbReference type="InterPro" id="IPR033309">
    <property type="entry name" value="Mus81"/>
</dbReference>
<feature type="compositionally biased region" description="Low complexity" evidence="7">
    <location>
        <begin position="933"/>
        <end position="944"/>
    </location>
</feature>
<dbReference type="Proteomes" id="UP001054902">
    <property type="component" value="Unassembled WGS sequence"/>
</dbReference>
<dbReference type="InterPro" id="IPR036388">
    <property type="entry name" value="WH-like_DNA-bd_sf"/>
</dbReference>
<feature type="compositionally biased region" description="Acidic residues" evidence="7">
    <location>
        <begin position="718"/>
        <end position="733"/>
    </location>
</feature>
<feature type="compositionally biased region" description="Basic and acidic residues" evidence="7">
    <location>
        <begin position="1221"/>
        <end position="1240"/>
    </location>
</feature>
<keyword evidence="6" id="KW-0539">Nucleus</keyword>
<evidence type="ECO:0000259" key="8">
    <source>
        <dbReference type="PROSITE" id="PS50199"/>
    </source>
</evidence>
<dbReference type="GO" id="GO:0000712">
    <property type="term" value="P:resolution of meiotic recombination intermediates"/>
    <property type="evidence" value="ECO:0007669"/>
    <property type="project" value="TreeGrafter"/>
</dbReference>
<dbReference type="InterPro" id="IPR006166">
    <property type="entry name" value="ERCC4_domain"/>
</dbReference>
<feature type="region of interest" description="Disordered" evidence="7">
    <location>
        <begin position="1127"/>
        <end position="1151"/>
    </location>
</feature>
<feature type="region of interest" description="Disordered" evidence="7">
    <location>
        <begin position="690"/>
        <end position="735"/>
    </location>
</feature>
<feature type="compositionally biased region" description="Basic and acidic residues" evidence="7">
    <location>
        <begin position="910"/>
        <end position="919"/>
    </location>
</feature>
<keyword evidence="10" id="KW-1185">Reference proteome</keyword>
<keyword evidence="6" id="KW-0540">Nuclease</keyword>
<dbReference type="CDD" id="cd21036">
    <property type="entry name" value="WH_MUS81"/>
    <property type="match status" value="1"/>
</dbReference>
<dbReference type="GO" id="GO:0008821">
    <property type="term" value="F:crossover junction DNA endonuclease activity"/>
    <property type="evidence" value="ECO:0007669"/>
    <property type="project" value="UniProtKB-UniRule"/>
</dbReference>
<feature type="region of interest" description="Disordered" evidence="7">
    <location>
        <begin position="1220"/>
        <end position="1240"/>
    </location>
</feature>
<keyword evidence="4" id="KW-0862">Zinc</keyword>
<evidence type="ECO:0000256" key="6">
    <source>
        <dbReference type="RuleBase" id="RU369042"/>
    </source>
</evidence>
<evidence type="ECO:0000256" key="1">
    <source>
        <dbReference type="ARBA" id="ARBA00022723"/>
    </source>
</evidence>
<feature type="domain" description="RanBP2-type" evidence="8">
    <location>
        <begin position="1009"/>
        <end position="1038"/>
    </location>
</feature>
<comment type="subcellular location">
    <subcellularLocation>
        <location evidence="6">Nucleus</location>
    </subcellularLocation>
</comment>
<dbReference type="InterPro" id="IPR001876">
    <property type="entry name" value="Znf_RanBP2"/>
</dbReference>
<organism evidence="9 10">
    <name type="scientific">Chaetoceros tenuissimus</name>
    <dbReference type="NCBI Taxonomy" id="426638"/>
    <lineage>
        <taxon>Eukaryota</taxon>
        <taxon>Sar</taxon>
        <taxon>Stramenopiles</taxon>
        <taxon>Ochrophyta</taxon>
        <taxon>Bacillariophyta</taxon>
        <taxon>Coscinodiscophyceae</taxon>
        <taxon>Chaetocerotophycidae</taxon>
        <taxon>Chaetocerotales</taxon>
        <taxon>Chaetocerotaceae</taxon>
        <taxon>Chaetoceros</taxon>
    </lineage>
</organism>
<comment type="function">
    <text evidence="6">Interacts with EME1 to form a DNA structure-specific endonuclease with substrate preference for branched DNA structures with a 5'-end at the branch nick. Typical substrates include 3'-flap structures, D-loops, replication forks and nicked Holliday junctions. May be required in mitosis for the processing of stalled or collapsed replication fork intermediates. May be required in meiosis for the repair of meiosis-specific double strand breaks subsequent to single-end invasion (SEI).</text>
</comment>
<accession>A0AAD3D3I5</accession>
<dbReference type="GO" id="GO:0048257">
    <property type="term" value="F:3'-flap endonuclease activity"/>
    <property type="evidence" value="ECO:0007669"/>
    <property type="project" value="TreeGrafter"/>
</dbReference>
<feature type="region of interest" description="Disordered" evidence="7">
    <location>
        <begin position="1253"/>
        <end position="1287"/>
    </location>
</feature>
<comment type="similarity">
    <text evidence="6">Belongs to the XPF family.</text>
</comment>
<evidence type="ECO:0000256" key="2">
    <source>
        <dbReference type="ARBA" id="ARBA00022771"/>
    </source>
</evidence>
<evidence type="ECO:0000256" key="5">
    <source>
        <dbReference type="PROSITE-ProRule" id="PRU00322"/>
    </source>
</evidence>
<keyword evidence="6" id="KW-0227">DNA damage</keyword>
<feature type="compositionally biased region" description="Polar residues" evidence="7">
    <location>
        <begin position="1128"/>
        <end position="1138"/>
    </location>
</feature>
<dbReference type="PROSITE" id="PS01358">
    <property type="entry name" value="ZF_RANBP2_1"/>
    <property type="match status" value="3"/>
</dbReference>
<comment type="cofactor">
    <cofactor evidence="6">
        <name>Mg(2+)</name>
        <dbReference type="ChEBI" id="CHEBI:18420"/>
    </cofactor>
</comment>
<name>A0AAD3D3I5_9STRA</name>
<keyword evidence="6" id="KW-0460">Magnesium</keyword>
<dbReference type="GO" id="GO:0048476">
    <property type="term" value="C:Holliday junction resolvase complex"/>
    <property type="evidence" value="ECO:0007669"/>
    <property type="project" value="UniProtKB-UniRule"/>
</dbReference>
<dbReference type="PANTHER" id="PTHR13451">
    <property type="entry name" value="CLASS II CROSSOVER JUNCTION ENDONUCLEASE MUS81"/>
    <property type="match status" value="1"/>
</dbReference>
<protein>
    <recommendedName>
        <fullName evidence="6">Crossover junction endonuclease MUS81</fullName>
        <ecNumber evidence="6">3.1.22.-</ecNumber>
    </recommendedName>
</protein>
<dbReference type="InterPro" id="IPR011335">
    <property type="entry name" value="Restrct_endonuc-II-like"/>
</dbReference>
<keyword evidence="6" id="KW-0255">Endonuclease</keyword>
<keyword evidence="6" id="KW-0234">DNA repair</keyword>
<dbReference type="PROSITE" id="PS50199">
    <property type="entry name" value="ZF_RANBP2_2"/>
    <property type="match status" value="2"/>
</dbReference>
<dbReference type="SUPFAM" id="SSF90209">
    <property type="entry name" value="Ran binding protein zinc finger-like"/>
    <property type="match status" value="2"/>
</dbReference>
<feature type="region of interest" description="Disordered" evidence="7">
    <location>
        <begin position="987"/>
        <end position="1006"/>
    </location>
</feature>
<dbReference type="EMBL" id="BLLK01000051">
    <property type="protein sequence ID" value="GFH56091.1"/>
    <property type="molecule type" value="Genomic_DNA"/>
</dbReference>
<dbReference type="Gene3D" id="2.30.30.380">
    <property type="entry name" value="Zn-finger domain of Sec23/24"/>
    <property type="match status" value="1"/>
</dbReference>
<dbReference type="EC" id="3.1.22.-" evidence="6"/>
<evidence type="ECO:0000256" key="3">
    <source>
        <dbReference type="ARBA" id="ARBA00022801"/>
    </source>
</evidence>
<proteinExistence type="inferred from homology"/>
<keyword evidence="3 6" id="KW-0378">Hydrolase</keyword>
<comment type="subunit">
    <text evidence="6">Interacts with EME1.</text>
</comment>
<keyword evidence="6" id="KW-0233">DNA recombination</keyword>
<sequence length="1287" mass="145061">MVSVKVRVRPKSGYTYVNKIKTIELESHSRLEELLQKGQAGESTAGTSHAALYLHGHELPLNTSVGSHNLQDGIILETCRNPHISIALSAVLRDLDSLQKIPHTSRTVECIQQRIQTPVEYLQQEDFWSMTRWNDDQIKNRIICCATMKKIVQRDDRYAIHELDHCHSIQDFHDNIQLAFQRNEEGRRWNNIGNLFSKETKKNGKPSIVYILLQEKLRIQLQVAAQFHEQSNEAVDALEEFIRLDTLRHGATTVATTPTRHRRTNHAGTEGTIATPSHSNINREITSTPRRRSRDYCPEYMSGPFSILCALYEAQQGRHRNSNNQRLLSLSESQLKHLAQPRCRSNFYDRQMYRGSRSAFACMEQLAKRDLCRKELIRDGEERWQLLAGGEEMAKACLEFEEAVNSVIKPLTQDLAGKDRELVNGVSLIVDSREDQLYRERINALSQDYGIGLKEKELPAGDYLFSRNGQLFPLVIERKSWSDLADSVLSKGIANRRLDCVKLGTDYSCCPRRNCQLCKMKRSGCAQIMFIIEGSRCTGRDVRKSKCTAEKRCQACKALMDRHGSIVTQDELELVLNKLQAKHGCYIHFTRNYNETITSLFAIADILRDGVCFASKISSKFYNKDTISYNEFCANVNGSGTDNEDIANEVAADEILEWQSDALFNVVAKNRDDWISSLCKELGSNNAEENTVTSRKRSCSKSNVGASSKRQRSSSSDNDGEIINIDDSDDDSDSCTSVDLLHESQDSVQIIDDFPGIEENNSQDSVQIIDDLIQDSTVDESITGSENRSDSAISPGTNLDKLPFLILRGYDECDDRFQKHMNIIWRNCYDERRGTTCVKENATQSLESLVNSSPFPFLPRTSVVFSLLWLQVKNGLYVRILARSFLGDDLKAKLSGTSVVACAGQLRRDDSNVGKRGEAHSNYTTQVPNQRRISTSSSIPDPSSGTERSRKGGSASEVALRRNVATSNFPSSQSRLQAIEARLRRFDQSQSESREAFNIDDSPSAAQSREDTWSCHLCTYKNPFTVTVCEMCSEPSTSRSRETNDEWSCPDCTLKNPSVAPICRVCQARNPGVQPDSVLGHEASSSSNMASTSSKRNIHEPNIWECSYCTFHNSLLAPICGGCEKQNPKVTSKNPPQQSSTSTSTHPYEPIATSSSSVANVIPGILSSSSPSSSTKKKSVTCGACGKFGHNRGTATPENCDAYYDEAEVERREKKARKQREKAIQAEQDYKQLEREESDRLLRQERLKREMEAMQRDMERTQELNKEEIKRRKKRAEALKRRADKNL</sequence>
<evidence type="ECO:0000256" key="4">
    <source>
        <dbReference type="ARBA" id="ARBA00022833"/>
    </source>
</evidence>
<dbReference type="Gene3D" id="4.10.1060.10">
    <property type="entry name" value="Zinc finger, RanBP2-type"/>
    <property type="match status" value="1"/>
</dbReference>
<dbReference type="GO" id="GO:0031573">
    <property type="term" value="P:mitotic intra-S DNA damage checkpoint signaling"/>
    <property type="evidence" value="ECO:0007669"/>
    <property type="project" value="TreeGrafter"/>
</dbReference>
<dbReference type="GO" id="GO:0000727">
    <property type="term" value="P:double-strand break repair via break-induced replication"/>
    <property type="evidence" value="ECO:0007669"/>
    <property type="project" value="UniProtKB-UniRule"/>
</dbReference>
<dbReference type="GO" id="GO:0005634">
    <property type="term" value="C:nucleus"/>
    <property type="evidence" value="ECO:0007669"/>
    <property type="project" value="UniProtKB-SubCell"/>
</dbReference>
<feature type="region of interest" description="Disordered" evidence="7">
    <location>
        <begin position="910"/>
        <end position="957"/>
    </location>
</feature>